<protein>
    <recommendedName>
        <fullName evidence="4">DUF304 domain-containing protein</fullName>
    </recommendedName>
</protein>
<keyword evidence="1" id="KW-0812">Transmembrane</keyword>
<accession>A0ABX6VCB5</accession>
<keyword evidence="3" id="KW-1185">Reference proteome</keyword>
<dbReference type="Proteomes" id="UP000316416">
    <property type="component" value="Chromosome"/>
</dbReference>
<sequence length="144" mass="16759">MAKTQTQIITRCFCASLVALLTLFVTTGFERWPYSEVFIWSFPALLSWHFLFARRRVEFDLERQVITNKISSLYPLSLQVIPIKHIAALQIQRRLGQINGYDLFIVMDSQVEPLKFEYGNLPKMKNLGQQLSQFCTIPLLCDLK</sequence>
<reference evidence="2" key="1">
    <citation type="submission" date="2021-07" db="EMBL/GenBank/DDBJ databases">
        <title>Shewanella sp. YLB-07 whole genome sequence.</title>
        <authorList>
            <person name="Yu L."/>
        </authorList>
    </citation>
    <scope>NUCLEOTIDE SEQUENCE</scope>
    <source>
        <strain evidence="2">YLB-08</strain>
    </source>
</reference>
<evidence type="ECO:0000313" key="2">
    <source>
        <dbReference type="EMBL" id="QPG59548.1"/>
    </source>
</evidence>
<keyword evidence="1" id="KW-0472">Membrane</keyword>
<organism evidence="2 3">
    <name type="scientific">Shewanella eurypsychrophilus</name>
    <dbReference type="NCBI Taxonomy" id="2593656"/>
    <lineage>
        <taxon>Bacteria</taxon>
        <taxon>Pseudomonadati</taxon>
        <taxon>Pseudomonadota</taxon>
        <taxon>Gammaproteobacteria</taxon>
        <taxon>Alteromonadales</taxon>
        <taxon>Shewanellaceae</taxon>
        <taxon>Shewanella</taxon>
    </lineage>
</organism>
<feature type="transmembrane region" description="Helical" evidence="1">
    <location>
        <begin position="37"/>
        <end position="53"/>
    </location>
</feature>
<dbReference type="RefSeq" id="WP_142871357.1">
    <property type="nucleotide sequence ID" value="NZ_CP045503.2"/>
</dbReference>
<name>A0ABX6VCB5_9GAMM</name>
<evidence type="ECO:0008006" key="4">
    <source>
        <dbReference type="Google" id="ProtNLM"/>
    </source>
</evidence>
<evidence type="ECO:0000313" key="3">
    <source>
        <dbReference type="Proteomes" id="UP000316416"/>
    </source>
</evidence>
<gene>
    <name evidence="2" type="ORF">FM038_020815</name>
</gene>
<proteinExistence type="predicted"/>
<evidence type="ECO:0000256" key="1">
    <source>
        <dbReference type="SAM" id="Phobius"/>
    </source>
</evidence>
<dbReference type="EMBL" id="CP045503">
    <property type="protein sequence ID" value="QPG59548.1"/>
    <property type="molecule type" value="Genomic_DNA"/>
</dbReference>
<keyword evidence="1" id="KW-1133">Transmembrane helix</keyword>